<dbReference type="Gene3D" id="3.30.565.10">
    <property type="entry name" value="Histidine kinase-like ATPase, C-terminal domain"/>
    <property type="match status" value="1"/>
</dbReference>
<dbReference type="GO" id="GO:0000156">
    <property type="term" value="F:phosphorelay response regulator activity"/>
    <property type="evidence" value="ECO:0007669"/>
    <property type="project" value="TreeGrafter"/>
</dbReference>
<dbReference type="SUPFAM" id="SSF47384">
    <property type="entry name" value="Homodimeric domain of signal transducing histidine kinase"/>
    <property type="match status" value="1"/>
</dbReference>
<name>A0A6N8DQZ8_RHOAC</name>
<dbReference type="InterPro" id="IPR003594">
    <property type="entry name" value="HATPase_dom"/>
</dbReference>
<dbReference type="Gene3D" id="1.10.287.130">
    <property type="match status" value="1"/>
</dbReference>
<dbReference type="Proteomes" id="UP000439113">
    <property type="component" value="Unassembled WGS sequence"/>
</dbReference>
<comment type="catalytic activity">
    <reaction evidence="1">
        <text>ATP + protein L-histidine = ADP + protein N-phospho-L-histidine.</text>
        <dbReference type="EC" id="2.7.13.3"/>
    </reaction>
</comment>
<dbReference type="InterPro" id="IPR036097">
    <property type="entry name" value="HisK_dim/P_sf"/>
</dbReference>
<keyword evidence="4" id="KW-0808">Transferase</keyword>
<dbReference type="EC" id="2.7.13.3" evidence="2"/>
<dbReference type="SUPFAM" id="SSF55874">
    <property type="entry name" value="ATPase domain of HSP90 chaperone/DNA topoisomerase II/histidine kinase"/>
    <property type="match status" value="1"/>
</dbReference>
<dbReference type="Pfam" id="PF05227">
    <property type="entry name" value="CHASE3"/>
    <property type="match status" value="1"/>
</dbReference>
<organism evidence="7 8">
    <name type="scientific">Rhodoblastus acidophilus</name>
    <name type="common">Rhodopseudomonas acidophila</name>
    <dbReference type="NCBI Taxonomy" id="1074"/>
    <lineage>
        <taxon>Bacteria</taxon>
        <taxon>Pseudomonadati</taxon>
        <taxon>Pseudomonadota</taxon>
        <taxon>Alphaproteobacteria</taxon>
        <taxon>Hyphomicrobiales</taxon>
        <taxon>Rhodoblastaceae</taxon>
        <taxon>Rhodoblastus</taxon>
    </lineage>
</organism>
<keyword evidence="5" id="KW-0418">Kinase</keyword>
<dbReference type="InterPro" id="IPR004358">
    <property type="entry name" value="Sig_transdc_His_kin-like_C"/>
</dbReference>
<dbReference type="Pfam" id="PF00512">
    <property type="entry name" value="HisKA"/>
    <property type="match status" value="1"/>
</dbReference>
<reference evidence="7 8" key="1">
    <citation type="submission" date="2019-11" db="EMBL/GenBank/DDBJ databases">
        <title>Whole-genome sequence of a Rhodoblastus acidophilus DSM 142.</title>
        <authorList>
            <person name="Kyndt J.A."/>
            <person name="Meyer T.E."/>
        </authorList>
    </citation>
    <scope>NUCLEOTIDE SEQUENCE [LARGE SCALE GENOMIC DNA]</scope>
    <source>
        <strain evidence="7 8">DSM 142</strain>
    </source>
</reference>
<dbReference type="InterPro" id="IPR007891">
    <property type="entry name" value="CHASE3"/>
</dbReference>
<proteinExistence type="predicted"/>
<feature type="domain" description="Histidine kinase" evidence="6">
    <location>
        <begin position="252"/>
        <end position="485"/>
    </location>
</feature>
<dbReference type="OrthoDB" id="9808408at2"/>
<dbReference type="InterPro" id="IPR036890">
    <property type="entry name" value="HATPase_C_sf"/>
</dbReference>
<dbReference type="CDD" id="cd00075">
    <property type="entry name" value="HATPase"/>
    <property type="match status" value="1"/>
</dbReference>
<dbReference type="GO" id="GO:0007234">
    <property type="term" value="P:osmosensory signaling via phosphorelay pathway"/>
    <property type="evidence" value="ECO:0007669"/>
    <property type="project" value="TreeGrafter"/>
</dbReference>
<dbReference type="CDD" id="cd19410">
    <property type="entry name" value="HK9-like_sensor"/>
    <property type="match status" value="1"/>
</dbReference>
<protein>
    <recommendedName>
        <fullName evidence="2">histidine kinase</fullName>
        <ecNumber evidence="2">2.7.13.3</ecNumber>
    </recommendedName>
</protein>
<dbReference type="GO" id="GO:0030295">
    <property type="term" value="F:protein kinase activator activity"/>
    <property type="evidence" value="ECO:0007669"/>
    <property type="project" value="TreeGrafter"/>
</dbReference>
<dbReference type="Pfam" id="PF02518">
    <property type="entry name" value="HATPase_c"/>
    <property type="match status" value="1"/>
</dbReference>
<evidence type="ECO:0000256" key="1">
    <source>
        <dbReference type="ARBA" id="ARBA00000085"/>
    </source>
</evidence>
<comment type="caution">
    <text evidence="7">The sequence shown here is derived from an EMBL/GenBank/DDBJ whole genome shotgun (WGS) entry which is preliminary data.</text>
</comment>
<dbReference type="EMBL" id="WNKS01000022">
    <property type="protein sequence ID" value="MTV32837.1"/>
    <property type="molecule type" value="Genomic_DNA"/>
</dbReference>
<dbReference type="SMART" id="SM00388">
    <property type="entry name" value="HisKA"/>
    <property type="match status" value="1"/>
</dbReference>
<dbReference type="AlphaFoldDB" id="A0A6N8DQZ8"/>
<dbReference type="InterPro" id="IPR003661">
    <property type="entry name" value="HisK_dim/P_dom"/>
</dbReference>
<evidence type="ECO:0000259" key="6">
    <source>
        <dbReference type="PROSITE" id="PS50109"/>
    </source>
</evidence>
<dbReference type="SMART" id="SM00387">
    <property type="entry name" value="HATPase_c"/>
    <property type="match status" value="1"/>
</dbReference>
<evidence type="ECO:0000256" key="5">
    <source>
        <dbReference type="ARBA" id="ARBA00022777"/>
    </source>
</evidence>
<dbReference type="RefSeq" id="WP_155447520.1">
    <property type="nucleotide sequence ID" value="NZ_JAOQNR010000021.1"/>
</dbReference>
<dbReference type="PROSITE" id="PS50109">
    <property type="entry name" value="HIS_KIN"/>
    <property type="match status" value="1"/>
</dbReference>
<dbReference type="CDD" id="cd00082">
    <property type="entry name" value="HisKA"/>
    <property type="match status" value="1"/>
</dbReference>
<gene>
    <name evidence="7" type="ORF">GJ654_17805</name>
</gene>
<accession>A0A6N8DQZ8</accession>
<evidence type="ECO:0000256" key="4">
    <source>
        <dbReference type="ARBA" id="ARBA00022679"/>
    </source>
</evidence>
<dbReference type="PANTHER" id="PTHR42878:SF15">
    <property type="entry name" value="BACTERIOPHYTOCHROME"/>
    <property type="match status" value="1"/>
</dbReference>
<keyword evidence="3" id="KW-0597">Phosphoprotein</keyword>
<sequence length="499" mass="54118">MKRAEPSLKNLNAVLAAAGVAVLLALAYGAHVFSEKTESLAKAVARLAVAEVRISGVYTQVLEAESSQRGYLLVNDPNYLDPFRAARARGEENLAIAVQKLGQLNVDARGLDALREIVSKKYDELDKTVALAQAGQREAAIDIVRANHGRELMSRIRELTIAELDRLATMRKQWIVELQDSADKMTVLNVLGSVAVFLLAGLAVAQQVRHSSALAVAQQNLAAANDALESRVAARTRDLKRANEEIQRYAYIVSHDLRAPLVNIIGFARELENAFASLKPLAETARDEPGAEKAIAAVREDIPEALKFIRSSTSRMDALIAGILRLSRLGGLALQPQSVDLDQLARDCIATVRHRLNGAGAEVEVEGRLPSVVGDRDALSQVLANLLDNAAKYLSDARVGRIVLRGRQTTTQTSIEVEDNGRGVAAKDQSRIFELFRRAGTQDQPGDGIGLAHVRTLARRMGGDVTVRSDGKSGSVFTVTVASDLRAFLNHEPREDRNV</sequence>
<evidence type="ECO:0000256" key="2">
    <source>
        <dbReference type="ARBA" id="ARBA00012438"/>
    </source>
</evidence>
<evidence type="ECO:0000256" key="3">
    <source>
        <dbReference type="ARBA" id="ARBA00022553"/>
    </source>
</evidence>
<dbReference type="InterPro" id="IPR005467">
    <property type="entry name" value="His_kinase_dom"/>
</dbReference>
<evidence type="ECO:0000313" key="7">
    <source>
        <dbReference type="EMBL" id="MTV32837.1"/>
    </source>
</evidence>
<dbReference type="InterPro" id="IPR050351">
    <property type="entry name" value="BphY/WalK/GraS-like"/>
</dbReference>
<evidence type="ECO:0000313" key="8">
    <source>
        <dbReference type="Proteomes" id="UP000439113"/>
    </source>
</evidence>
<dbReference type="PRINTS" id="PR00344">
    <property type="entry name" value="BCTRLSENSOR"/>
</dbReference>
<dbReference type="GO" id="GO:0000155">
    <property type="term" value="F:phosphorelay sensor kinase activity"/>
    <property type="evidence" value="ECO:0007669"/>
    <property type="project" value="InterPro"/>
</dbReference>
<dbReference type="PANTHER" id="PTHR42878">
    <property type="entry name" value="TWO-COMPONENT HISTIDINE KINASE"/>
    <property type="match status" value="1"/>
</dbReference>